<dbReference type="SUPFAM" id="SSF53383">
    <property type="entry name" value="PLP-dependent transferases"/>
    <property type="match status" value="1"/>
</dbReference>
<name>A0A164XNP4_9AGAM</name>
<comment type="similarity">
    <text evidence="2">Belongs to the threonine aldolase family.</text>
</comment>
<dbReference type="OrthoDB" id="10261951at2759"/>
<dbReference type="PIRSF" id="PIRSF017617">
    <property type="entry name" value="Thr_aldolase"/>
    <property type="match status" value="1"/>
</dbReference>
<protein>
    <recommendedName>
        <fullName evidence="6">Aromatic amino acid beta-eliminating lyase/threonine aldolase domain-containing protein</fullName>
    </recommendedName>
</protein>
<dbReference type="InterPro" id="IPR015422">
    <property type="entry name" value="PyrdxlP-dep_Trfase_small"/>
</dbReference>
<dbReference type="GO" id="GO:0005829">
    <property type="term" value="C:cytosol"/>
    <property type="evidence" value="ECO:0007669"/>
    <property type="project" value="TreeGrafter"/>
</dbReference>
<evidence type="ECO:0000313" key="8">
    <source>
        <dbReference type="Proteomes" id="UP000076722"/>
    </source>
</evidence>
<feature type="modified residue" description="N6-(pyridoxal phosphate)lysine" evidence="5">
    <location>
        <position position="232"/>
    </location>
</feature>
<evidence type="ECO:0000313" key="7">
    <source>
        <dbReference type="EMBL" id="KZS96151.1"/>
    </source>
</evidence>
<evidence type="ECO:0000256" key="3">
    <source>
        <dbReference type="ARBA" id="ARBA00022898"/>
    </source>
</evidence>
<evidence type="ECO:0000256" key="2">
    <source>
        <dbReference type="ARBA" id="ARBA00006966"/>
    </source>
</evidence>
<keyword evidence="8" id="KW-1185">Reference proteome</keyword>
<dbReference type="AlphaFoldDB" id="A0A164XNP4"/>
<evidence type="ECO:0000259" key="6">
    <source>
        <dbReference type="Pfam" id="PF01212"/>
    </source>
</evidence>
<sequence>MSPQRLRDDLVKQTKIDVLTADQAKDNEAHMHTVSRSFLTDTITVPTPEMMSYAALSSLGDAVYHEAATDALEKHMARLTGKEAALFLPSGTMSNQIAIRTHLTQPPHSIVCDARTHIHKYEAGGAAFHSQAAVIPIHPANGHHITLEEIIHNADLTSDIHFALTKLIVLENTLNGTIFPQDEILRIAKFAKENDLKLHLDGARIWHVAAELAIPLEELVSPFDSVSICFSKGLGAPIGTCLMGPAAFINKARWLRKLFGGGMRQTGFLSASAAYAVSNNFEKLFHVHELTRRIEKGLIELGAEILSPAETCMVFYDPAPLGLEYAEILERAAKLPDPITLGGSRLVCHIQTSDQAVADFLALISQLKEEKKAEGWVPPEKTHVNGNGVIRDVYVRPKAIH</sequence>
<dbReference type="Proteomes" id="UP000076722">
    <property type="component" value="Unassembled WGS sequence"/>
</dbReference>
<dbReference type="GO" id="GO:0006567">
    <property type="term" value="P:L-threonine catabolic process"/>
    <property type="evidence" value="ECO:0007669"/>
    <property type="project" value="TreeGrafter"/>
</dbReference>
<dbReference type="FunFam" id="3.40.640.10:FF:000030">
    <property type="entry name" value="Low-specificity L-threonine aldolase"/>
    <property type="match status" value="1"/>
</dbReference>
<feature type="domain" description="Aromatic amino acid beta-eliminating lyase/threonine aldolase" evidence="6">
    <location>
        <begin position="38"/>
        <end position="316"/>
    </location>
</feature>
<dbReference type="PANTHER" id="PTHR48097">
    <property type="entry name" value="L-THREONINE ALDOLASE-RELATED"/>
    <property type="match status" value="1"/>
</dbReference>
<comment type="cofactor">
    <cofactor evidence="1">
        <name>pyridoxal 5'-phosphate</name>
        <dbReference type="ChEBI" id="CHEBI:597326"/>
    </cofactor>
</comment>
<dbReference type="InterPro" id="IPR015421">
    <property type="entry name" value="PyrdxlP-dep_Trfase_major"/>
</dbReference>
<keyword evidence="4" id="KW-0456">Lyase</keyword>
<dbReference type="EMBL" id="KV419400">
    <property type="protein sequence ID" value="KZS96151.1"/>
    <property type="molecule type" value="Genomic_DNA"/>
</dbReference>
<dbReference type="Gene3D" id="3.40.640.10">
    <property type="entry name" value="Type I PLP-dependent aspartate aminotransferase-like (Major domain)"/>
    <property type="match status" value="1"/>
</dbReference>
<accession>A0A164XNP4</accession>
<organism evidence="7 8">
    <name type="scientific">Sistotremastrum niveocremeum HHB9708</name>
    <dbReference type="NCBI Taxonomy" id="1314777"/>
    <lineage>
        <taxon>Eukaryota</taxon>
        <taxon>Fungi</taxon>
        <taxon>Dikarya</taxon>
        <taxon>Basidiomycota</taxon>
        <taxon>Agaricomycotina</taxon>
        <taxon>Agaricomycetes</taxon>
        <taxon>Sistotremastrales</taxon>
        <taxon>Sistotremastraceae</taxon>
        <taxon>Sertulicium</taxon>
        <taxon>Sertulicium niveocremeum</taxon>
    </lineage>
</organism>
<reference evidence="7 8" key="1">
    <citation type="journal article" date="2016" name="Mol. Biol. Evol.">
        <title>Comparative Genomics of Early-Diverging Mushroom-Forming Fungi Provides Insights into the Origins of Lignocellulose Decay Capabilities.</title>
        <authorList>
            <person name="Nagy L.G."/>
            <person name="Riley R."/>
            <person name="Tritt A."/>
            <person name="Adam C."/>
            <person name="Daum C."/>
            <person name="Floudas D."/>
            <person name="Sun H."/>
            <person name="Yadav J.S."/>
            <person name="Pangilinan J."/>
            <person name="Larsson K.H."/>
            <person name="Matsuura K."/>
            <person name="Barry K."/>
            <person name="Labutti K."/>
            <person name="Kuo R."/>
            <person name="Ohm R.A."/>
            <person name="Bhattacharya S.S."/>
            <person name="Shirouzu T."/>
            <person name="Yoshinaga Y."/>
            <person name="Martin F.M."/>
            <person name="Grigoriev I.V."/>
            <person name="Hibbett D.S."/>
        </authorList>
    </citation>
    <scope>NUCLEOTIDE SEQUENCE [LARGE SCALE GENOMIC DNA]</scope>
    <source>
        <strain evidence="7 8">HHB9708</strain>
    </source>
</reference>
<dbReference type="NCBIfam" id="NF041359">
    <property type="entry name" value="GntG_guanitoxin"/>
    <property type="match status" value="1"/>
</dbReference>
<dbReference type="PANTHER" id="PTHR48097:SF9">
    <property type="entry name" value="L-THREONINE ALDOLASE"/>
    <property type="match status" value="1"/>
</dbReference>
<evidence type="ECO:0000256" key="5">
    <source>
        <dbReference type="PIRSR" id="PIRSR017617-1"/>
    </source>
</evidence>
<dbReference type="Pfam" id="PF01212">
    <property type="entry name" value="Beta_elim_lyase"/>
    <property type="match status" value="1"/>
</dbReference>
<dbReference type="InterPro" id="IPR023603">
    <property type="entry name" value="Low_specificity_L-TA-like"/>
</dbReference>
<dbReference type="GO" id="GO:0006545">
    <property type="term" value="P:glycine biosynthetic process"/>
    <property type="evidence" value="ECO:0007669"/>
    <property type="project" value="TreeGrafter"/>
</dbReference>
<dbReference type="GO" id="GO:0008732">
    <property type="term" value="F:L-allo-threonine aldolase activity"/>
    <property type="evidence" value="ECO:0007669"/>
    <property type="project" value="TreeGrafter"/>
</dbReference>
<evidence type="ECO:0000256" key="1">
    <source>
        <dbReference type="ARBA" id="ARBA00001933"/>
    </source>
</evidence>
<dbReference type="InterPro" id="IPR001597">
    <property type="entry name" value="ArAA_b-elim_lyase/Thr_aldolase"/>
</dbReference>
<keyword evidence="3" id="KW-0663">Pyridoxal phosphate</keyword>
<dbReference type="InterPro" id="IPR015424">
    <property type="entry name" value="PyrdxlP-dep_Trfase"/>
</dbReference>
<gene>
    <name evidence="7" type="ORF">SISNIDRAFT_548249</name>
</gene>
<proteinExistence type="inferred from homology"/>
<dbReference type="STRING" id="1314777.A0A164XNP4"/>
<dbReference type="Gene3D" id="3.90.1150.10">
    <property type="entry name" value="Aspartate Aminotransferase, domain 1"/>
    <property type="match status" value="1"/>
</dbReference>
<evidence type="ECO:0000256" key="4">
    <source>
        <dbReference type="ARBA" id="ARBA00023239"/>
    </source>
</evidence>